<feature type="non-terminal residue" evidence="2">
    <location>
        <position position="141"/>
    </location>
</feature>
<name>A0ABD1DV03_CULPP</name>
<accession>A0ABD1DV03</accession>
<sequence>MRSEACVPYKSVFFFFIVSSTASGSTRFLYPSERRMTSRYALNPCCYLPAGAVAARTSRGWSMPANLGDLFVSCKTSFNDEKTPPSDCRSDSDSARTCVNNPHGFNSTLIELNRLNFVTVPFLSKSSRKQEFFTLNGRRRR</sequence>
<keyword evidence="1" id="KW-0472">Membrane</keyword>
<proteinExistence type="predicted"/>
<feature type="transmembrane region" description="Helical" evidence="1">
    <location>
        <begin position="12"/>
        <end position="30"/>
    </location>
</feature>
<evidence type="ECO:0008006" key="4">
    <source>
        <dbReference type="Google" id="ProtNLM"/>
    </source>
</evidence>
<keyword evidence="1" id="KW-0812">Transmembrane</keyword>
<gene>
    <name evidence="2" type="ORF">pipiens_019324</name>
</gene>
<keyword evidence="3" id="KW-1185">Reference proteome</keyword>
<organism evidence="2 3">
    <name type="scientific">Culex pipiens pipiens</name>
    <name type="common">Northern house mosquito</name>
    <dbReference type="NCBI Taxonomy" id="38569"/>
    <lineage>
        <taxon>Eukaryota</taxon>
        <taxon>Metazoa</taxon>
        <taxon>Ecdysozoa</taxon>
        <taxon>Arthropoda</taxon>
        <taxon>Hexapoda</taxon>
        <taxon>Insecta</taxon>
        <taxon>Pterygota</taxon>
        <taxon>Neoptera</taxon>
        <taxon>Endopterygota</taxon>
        <taxon>Diptera</taxon>
        <taxon>Nematocera</taxon>
        <taxon>Culicoidea</taxon>
        <taxon>Culicidae</taxon>
        <taxon>Culicinae</taxon>
        <taxon>Culicini</taxon>
        <taxon>Culex</taxon>
        <taxon>Culex</taxon>
    </lineage>
</organism>
<evidence type="ECO:0000256" key="1">
    <source>
        <dbReference type="SAM" id="Phobius"/>
    </source>
</evidence>
<protein>
    <recommendedName>
        <fullName evidence="4">Secreted protein</fullName>
    </recommendedName>
</protein>
<evidence type="ECO:0000313" key="2">
    <source>
        <dbReference type="EMBL" id="KAL1403530.1"/>
    </source>
</evidence>
<dbReference type="AlphaFoldDB" id="A0ABD1DV03"/>
<evidence type="ECO:0000313" key="3">
    <source>
        <dbReference type="Proteomes" id="UP001562425"/>
    </source>
</evidence>
<dbReference type="EMBL" id="JBEHCU010001436">
    <property type="protein sequence ID" value="KAL1403530.1"/>
    <property type="molecule type" value="Genomic_DNA"/>
</dbReference>
<keyword evidence="1" id="KW-1133">Transmembrane helix</keyword>
<dbReference type="Proteomes" id="UP001562425">
    <property type="component" value="Unassembled WGS sequence"/>
</dbReference>
<comment type="caution">
    <text evidence="2">The sequence shown here is derived from an EMBL/GenBank/DDBJ whole genome shotgun (WGS) entry which is preliminary data.</text>
</comment>
<reference evidence="2 3" key="1">
    <citation type="submission" date="2024-05" db="EMBL/GenBank/DDBJ databases">
        <title>Culex pipiens pipiens assembly and annotation.</title>
        <authorList>
            <person name="Alout H."/>
            <person name="Durand T."/>
        </authorList>
    </citation>
    <scope>NUCLEOTIDE SEQUENCE [LARGE SCALE GENOMIC DNA]</scope>
    <source>
        <strain evidence="2">HA-2024</strain>
        <tissue evidence="2">Whole body</tissue>
    </source>
</reference>